<evidence type="ECO:0000313" key="22">
    <source>
        <dbReference type="Proteomes" id="UP000006174"/>
    </source>
</evidence>
<dbReference type="FunFam" id="2.10.70.80:FF:000004">
    <property type="entry name" value="Sortilin"/>
    <property type="match status" value="1"/>
</dbReference>
<comment type="subcellular location">
    <subcellularLocation>
        <location evidence="2">Golgi apparatus</location>
        <location evidence="2">trans-Golgi network membrane</location>
    </subcellularLocation>
    <subcellularLocation>
        <location evidence="1">Membrane</location>
        <topology evidence="1">Single-pass membrane protein</topology>
    </subcellularLocation>
    <subcellularLocation>
        <location evidence="16">Prevacuolar compartment membrane</location>
    </subcellularLocation>
</comment>
<dbReference type="GO" id="GO:0016020">
    <property type="term" value="C:membrane"/>
    <property type="evidence" value="ECO:0007669"/>
    <property type="project" value="UniProtKB-SubCell"/>
</dbReference>
<dbReference type="InterPro" id="IPR015943">
    <property type="entry name" value="WD40/YVTN_repeat-like_dom_sf"/>
</dbReference>
<organism evidence="21 22">
    <name type="scientific">Ustilago hordei</name>
    <name type="common">Barley covered smut fungus</name>
    <dbReference type="NCBI Taxonomy" id="120017"/>
    <lineage>
        <taxon>Eukaryota</taxon>
        <taxon>Fungi</taxon>
        <taxon>Dikarya</taxon>
        <taxon>Basidiomycota</taxon>
        <taxon>Ustilaginomycotina</taxon>
        <taxon>Ustilaginomycetes</taxon>
        <taxon>Ustilaginales</taxon>
        <taxon>Ustilaginaceae</taxon>
        <taxon>Ustilago</taxon>
    </lineage>
</organism>
<evidence type="ECO:0000256" key="3">
    <source>
        <dbReference type="ARBA" id="ARBA00015369"/>
    </source>
</evidence>
<dbReference type="GO" id="GO:0005794">
    <property type="term" value="C:Golgi apparatus"/>
    <property type="evidence" value="ECO:0007669"/>
    <property type="project" value="UniProtKB-SubCell"/>
</dbReference>
<evidence type="ECO:0000256" key="19">
    <source>
        <dbReference type="SAM" id="SignalP"/>
    </source>
</evidence>
<dbReference type="CDD" id="cd15482">
    <property type="entry name" value="Sialidase_non-viral"/>
    <property type="match status" value="2"/>
</dbReference>
<dbReference type="GO" id="GO:0006623">
    <property type="term" value="P:protein targeting to vacuole"/>
    <property type="evidence" value="ECO:0007669"/>
    <property type="project" value="TreeGrafter"/>
</dbReference>
<keyword evidence="9 18" id="KW-0472">Membrane</keyword>
<evidence type="ECO:0000256" key="7">
    <source>
        <dbReference type="ARBA" id="ARBA00022989"/>
    </source>
</evidence>
<feature type="domain" description="VPS10" evidence="20">
    <location>
        <begin position="62"/>
        <end position="721"/>
    </location>
</feature>
<evidence type="ECO:0000256" key="14">
    <source>
        <dbReference type="ARBA" id="ARBA00031354"/>
    </source>
</evidence>
<dbReference type="GO" id="GO:0005829">
    <property type="term" value="C:cytosol"/>
    <property type="evidence" value="ECO:0007669"/>
    <property type="project" value="GOC"/>
</dbReference>
<keyword evidence="8" id="KW-0333">Golgi apparatus</keyword>
<dbReference type="Proteomes" id="UP000006174">
    <property type="component" value="Unassembled WGS sequence"/>
</dbReference>
<dbReference type="Pfam" id="PF15902">
    <property type="entry name" value="Sortilin-Vps10"/>
    <property type="match status" value="2"/>
</dbReference>
<evidence type="ECO:0000256" key="8">
    <source>
        <dbReference type="ARBA" id="ARBA00023034"/>
    </source>
</evidence>
<dbReference type="Gene3D" id="3.30.60.270">
    <property type="match status" value="2"/>
</dbReference>
<evidence type="ECO:0000256" key="15">
    <source>
        <dbReference type="ARBA" id="ARBA00031902"/>
    </source>
</evidence>
<feature type="region of interest" description="Disordered" evidence="17">
    <location>
        <begin position="698"/>
        <end position="718"/>
    </location>
</feature>
<evidence type="ECO:0000256" key="6">
    <source>
        <dbReference type="ARBA" id="ARBA00022737"/>
    </source>
</evidence>
<dbReference type="eggNOG" id="KOG3511">
    <property type="taxonomic scope" value="Eukaryota"/>
</dbReference>
<keyword evidence="11" id="KW-0325">Glycoprotein</keyword>
<evidence type="ECO:0000256" key="18">
    <source>
        <dbReference type="SAM" id="Phobius"/>
    </source>
</evidence>
<evidence type="ECO:0000256" key="13">
    <source>
        <dbReference type="ARBA" id="ARBA00031250"/>
    </source>
</evidence>
<dbReference type="GO" id="GO:0006895">
    <property type="term" value="P:Golgi to endosome transport"/>
    <property type="evidence" value="ECO:0007669"/>
    <property type="project" value="TreeGrafter"/>
</dbReference>
<dbReference type="InterPro" id="IPR031777">
    <property type="entry name" value="Sortilin_C"/>
</dbReference>
<dbReference type="PANTHER" id="PTHR12106">
    <property type="entry name" value="SORTILIN RELATED"/>
    <property type="match status" value="1"/>
</dbReference>
<keyword evidence="10 21" id="KW-0675">Receptor</keyword>
<protein>
    <recommendedName>
        <fullName evidence="3">Vacuolar protein sorting/targeting protein 10</fullName>
    </recommendedName>
    <alternativeName>
        <fullName evidence="14">Carboxypeptidase Y receptor</fullName>
    </alternativeName>
    <alternativeName>
        <fullName evidence="13 15">Sortilin VPS10</fullName>
    </alternativeName>
</protein>
<feature type="transmembrane region" description="Helical" evidence="18">
    <location>
        <begin position="1397"/>
        <end position="1419"/>
    </location>
</feature>
<gene>
    <name evidence="21" type="ORF">UHOR_08138</name>
</gene>
<evidence type="ECO:0000256" key="12">
    <source>
        <dbReference type="ARBA" id="ARBA00025569"/>
    </source>
</evidence>
<dbReference type="FunFam" id="2.130.10.10:FF:000998">
    <property type="entry name" value="VPS10 homolog 2"/>
    <property type="match status" value="1"/>
</dbReference>
<evidence type="ECO:0000313" key="21">
    <source>
        <dbReference type="EMBL" id="CCF49799.1"/>
    </source>
</evidence>
<dbReference type="Gene3D" id="2.130.10.10">
    <property type="entry name" value="YVTN repeat-like/Quinoprotein amine dehydrogenase"/>
    <property type="match status" value="2"/>
</dbReference>
<dbReference type="EMBL" id="CAGI01000148">
    <property type="protein sequence ID" value="CCF49799.1"/>
    <property type="molecule type" value="Genomic_DNA"/>
</dbReference>
<dbReference type="Pfam" id="PF15901">
    <property type="entry name" value="Sortilin_C"/>
    <property type="match status" value="2"/>
</dbReference>
<evidence type="ECO:0000256" key="4">
    <source>
        <dbReference type="ARBA" id="ARBA00022692"/>
    </source>
</evidence>
<comment type="caution">
    <text evidence="21">The sequence shown here is derived from an EMBL/GenBank/DDBJ whole genome shotgun (WGS) entry which is preliminary data.</text>
</comment>
<evidence type="ECO:0000256" key="2">
    <source>
        <dbReference type="ARBA" id="ARBA00004198"/>
    </source>
</evidence>
<proteinExistence type="predicted"/>
<dbReference type="InterPro" id="IPR031778">
    <property type="entry name" value="Sortilin_N"/>
</dbReference>
<dbReference type="SUPFAM" id="SSF110296">
    <property type="entry name" value="Oligoxyloglucan reducing end-specific cellobiohydrolase"/>
    <property type="match status" value="2"/>
</dbReference>
<dbReference type="FunFam" id="3.30.60.270:FF:000005">
    <property type="entry name" value="Sortilin"/>
    <property type="match status" value="1"/>
</dbReference>
<keyword evidence="22" id="KW-1185">Reference proteome</keyword>
<keyword evidence="5 19" id="KW-0732">Signal</keyword>
<dbReference type="GO" id="GO:0006896">
    <property type="term" value="P:Golgi to vacuole transport"/>
    <property type="evidence" value="ECO:0007669"/>
    <property type="project" value="TreeGrafter"/>
</dbReference>
<dbReference type="SMART" id="SM00602">
    <property type="entry name" value="VPS10"/>
    <property type="match status" value="2"/>
</dbReference>
<dbReference type="Gene3D" id="2.10.70.80">
    <property type="match status" value="2"/>
</dbReference>
<keyword evidence="6" id="KW-0677">Repeat</keyword>
<comment type="function">
    <text evidence="12">Functions as a sorting receptor in the Golgi compartment required for the intracellular sorting and delivery of soluble vacuolar proteins, like carboxypeptidase Y (CPY) and proteinase A. Executes multiple rounds of sorting by cycling between the late Golgi and a prevacuolar endosome-like compartment.</text>
</comment>
<evidence type="ECO:0000256" key="11">
    <source>
        <dbReference type="ARBA" id="ARBA00023180"/>
    </source>
</evidence>
<dbReference type="HOGENOM" id="CLU_000700_0_0_1"/>
<feature type="domain" description="VPS10" evidence="20">
    <location>
        <begin position="748"/>
        <end position="1393"/>
    </location>
</feature>
<sequence>MASQPRRSRSTIQRLWLLPFLLSLLLAIFLLPSGTFAASPSVSISRFPHLPSKITYFPDSPVCLYHDATTLTVHISLDEGKSFTPISSPSSHGKASILVPHPYDPKTAFILSRETTHWRTSDRGKTWQEFLTPHPPATRAGAPMEFHADPKHWDWVIFTGKKCSMWTPWGGRICHDEAYYTKDGFATNPDRLLEFVMHCNWAKATPEMETAPEAMERIFCIAWEDAREERRSVLVSKWGKRDGGPASGATRLFQSDDFFKSKKMVELDMGRNAKQFAGLGPSKRFLVTALRDSQGSSSKAGTEMALFVTRDGVKWDKAKFPHGSELRENAYTVVDSTDHSIMIDVVDSIYDNTGVLFTSDSTGTQFVESLRGTRRTPTGLVDFEHLVKIDGVGIANTQDNDGEGQVRTVITFDDGSSWHTIPPPTVDSEGKKIDCDPKDTKNCALHLWSVSGKTNVGKLFSSIAPGFVMGVGTVGKGLKNYDECDTFLSVDAGRTWRMVSKDAHKFEFGDQGSVLVIVDDEDVTDHVSYSSDFGKSWQKLNLDLKIRAKVLTTIPDSTSLKFLLVGSQTRTQAGGKDRNVAIFLDFATMKKRKCGEGDMEKWYAQAKEEGSCLMGHKQWYKRRKADADCFVMDKFHDPEGKEDVCACRDEDYECDFGFARDSKGECVPTGNEHIPEGACVDPNDTYLASSGYRKVPGNTCDPSKGVRKDEKTSKSCSGKNLPQAGKILHKSFTFPSTVADKMYFPDSSSVLVQLADGTAWHSLNDGYSWKQLVSDGAPSSPEDRFLTMALHAYDNKRGYLVTAGQRVYYTTNQGASWEWFTAPLPANGLGAAILDFHPDKSDWLIWTGSRDCTFSIGKDCHAEAWYSDSNGRKWEKVETYVRTCSWGRDKKLKMDPRTIFCESYTDKQGNQREFTASNRLQLIRGDEFYRKKTRVFDAIVGFAVFQQYLVVAEYVTSGTSPSLRLQVSLNGRDFAEIHFPPGMELGTRAYTVLDSVTDAIFLHFTTHSETGSEWGTLLKSNSNGTFYAQSLDFVNRNEKGFVDFEKMLGLDGVAIVNVVNNPDDASVSRHKDLVTRITHNDGGRWKALVPPARDVYGQPYECNQVGCDLHLHGFTERDDPKDTYSSPSAVGLMMGVGNVGRKLAPYRDSDTFLTRDGGFTWEEVHKDAHKWEFGDQGSIIVLVNDEQATDTVLYSLNEGVTWESYSFGEKMRISQILTVPEDTHRRFILLGIPSGSATKTVAIYLDFSALESRKCVLDSAHPEKDDFELWSPSEERAEQCLFGRQTYYYRRKRRADCYVGEKIIQPHSVTRNCACTEADFECEFNHYRDATGKCVLYPGVSPLSTDEAGQCWAADNDGYWYERTNVRKIPYSTCTGGVRPDRGTKHVCPNNLAGHGLFWWASLILCPFGLAGLVGYWWVQKANRTGTLGTGRIRLPDSSNRLYRADSEVAQNLASVPRFVLGLASAAFARVSEVAGELPFLRGRLGRSRGSYGGYRQVYADEDASMLPDFEEEELDR</sequence>
<dbReference type="InterPro" id="IPR050310">
    <property type="entry name" value="VPS10-sortilin"/>
</dbReference>
<feature type="compositionally biased region" description="Basic and acidic residues" evidence="17">
    <location>
        <begin position="704"/>
        <end position="713"/>
    </location>
</feature>
<evidence type="ECO:0000256" key="5">
    <source>
        <dbReference type="ARBA" id="ARBA00022729"/>
    </source>
</evidence>
<keyword evidence="7 18" id="KW-1133">Transmembrane helix</keyword>
<reference evidence="21 22" key="1">
    <citation type="journal article" date="2012" name="Plant Cell">
        <title>Genome comparison of barley and maize smut fungi reveals targeted loss of RNA silencing components and species-specific presence of transposable elements.</title>
        <authorList>
            <person name="Laurie J.D."/>
            <person name="Ali S."/>
            <person name="Linning R."/>
            <person name="Mannhaupt G."/>
            <person name="Wong P."/>
            <person name="Gueldener U."/>
            <person name="Muensterkoetter M."/>
            <person name="Moore R."/>
            <person name="Kahmann R."/>
            <person name="Bakkeren G."/>
            <person name="Schirawski J."/>
        </authorList>
    </citation>
    <scope>NUCLEOTIDE SEQUENCE [LARGE SCALE GENOMIC DNA]</scope>
    <source>
        <strain evidence="22">Uh4875-4</strain>
    </source>
</reference>
<feature type="chain" id="PRO_5003658859" description="Vacuolar protein sorting/targeting protein 10" evidence="19">
    <location>
        <begin position="38"/>
        <end position="1517"/>
    </location>
</feature>
<name>I2FSA6_USTHO</name>
<dbReference type="OMA" id="ATMSEFI"/>
<dbReference type="FunFam" id="2.10.70.80:FF:000001">
    <property type="entry name" value="Sortilin-related VPS10 domain-containing receptor 1"/>
    <property type="match status" value="1"/>
</dbReference>
<dbReference type="OrthoDB" id="443634at2759"/>
<dbReference type="PANTHER" id="PTHR12106:SF27">
    <property type="entry name" value="SORTILIN-RELATED RECEPTOR"/>
    <property type="match status" value="1"/>
</dbReference>
<evidence type="ECO:0000256" key="1">
    <source>
        <dbReference type="ARBA" id="ARBA00004167"/>
    </source>
</evidence>
<accession>I2FSA6</accession>
<dbReference type="STRING" id="1128400.I2FSA6"/>
<dbReference type="InterPro" id="IPR006581">
    <property type="entry name" value="VPS10"/>
</dbReference>
<evidence type="ECO:0000256" key="17">
    <source>
        <dbReference type="SAM" id="MobiDB-lite"/>
    </source>
</evidence>
<feature type="signal peptide" evidence="19">
    <location>
        <begin position="1"/>
        <end position="37"/>
    </location>
</feature>
<keyword evidence="4 18" id="KW-0812">Transmembrane</keyword>
<evidence type="ECO:0000256" key="9">
    <source>
        <dbReference type="ARBA" id="ARBA00023136"/>
    </source>
</evidence>
<evidence type="ECO:0000256" key="16">
    <source>
        <dbReference type="ARBA" id="ARBA00046293"/>
    </source>
</evidence>
<evidence type="ECO:0000256" key="10">
    <source>
        <dbReference type="ARBA" id="ARBA00023170"/>
    </source>
</evidence>
<evidence type="ECO:0000259" key="20">
    <source>
        <dbReference type="SMART" id="SM00602"/>
    </source>
</evidence>
<dbReference type="FunFam" id="2.130.10.10:FF:000801">
    <property type="entry name" value="Sortilin"/>
    <property type="match status" value="1"/>
</dbReference>